<reference evidence="3" key="1">
    <citation type="submission" date="2013-05" db="EMBL/GenBank/DDBJ databases">
        <authorList>
            <person name="Yim A.K.Y."/>
            <person name="Chan T.F."/>
            <person name="Ji K.M."/>
            <person name="Liu X.Y."/>
            <person name="Zhou J.W."/>
            <person name="Li R.Q."/>
            <person name="Yang K.Y."/>
            <person name="Li J."/>
            <person name="Li M."/>
            <person name="Law P.T.W."/>
            <person name="Wu Y.L."/>
            <person name="Cai Z.L."/>
            <person name="Qin H."/>
            <person name="Bao Y."/>
            <person name="Leung R.K.K."/>
            <person name="Ng P.K.S."/>
            <person name="Zou J."/>
            <person name="Zhong X.J."/>
            <person name="Ran P.X."/>
            <person name="Zhong N.S."/>
            <person name="Liu Z.G."/>
            <person name="Tsui S.K.W."/>
        </authorList>
    </citation>
    <scope>NUCLEOTIDE SEQUENCE</scope>
    <source>
        <strain evidence="3">Derf</strain>
        <tissue evidence="3">Whole organism</tissue>
    </source>
</reference>
<keyword evidence="1" id="KW-1133">Transmembrane helix</keyword>
<accession>A0A922KX83</accession>
<dbReference type="Proteomes" id="UP000790347">
    <property type="component" value="Unassembled WGS sequence"/>
</dbReference>
<reference evidence="2" key="3">
    <citation type="journal article" date="2021" name="World Allergy Organ. J.">
        <title>Chromosome-level assembly of Dermatophagoides farinae genome and transcriptome reveals two novel allergens Der f 37 and Der f 39.</title>
        <authorList>
            <person name="Chen J."/>
            <person name="Cai Z."/>
            <person name="Fan D."/>
            <person name="Hu J."/>
            <person name="Hou Y."/>
            <person name="He Y."/>
            <person name="Zhang Z."/>
            <person name="Zhao Z."/>
            <person name="Gao P."/>
            <person name="Hu W."/>
            <person name="Sun J."/>
            <person name="Li J."/>
            <person name="Ji K."/>
        </authorList>
    </citation>
    <scope>NUCLEOTIDE SEQUENCE</scope>
    <source>
        <strain evidence="2">JKM2019</strain>
    </source>
</reference>
<name>A0A922KX83_DERFA</name>
<evidence type="ECO:0000313" key="2">
    <source>
        <dbReference type="EMBL" id="KAH7638203.1"/>
    </source>
</evidence>
<proteinExistence type="predicted"/>
<keyword evidence="4" id="KW-1185">Reference proteome</keyword>
<dbReference type="AlphaFoldDB" id="A0A922KX83"/>
<dbReference type="EMBL" id="ASGP02000006">
    <property type="protein sequence ID" value="KAH9501514.1"/>
    <property type="molecule type" value="Genomic_DNA"/>
</dbReference>
<keyword evidence="1" id="KW-0472">Membrane</keyword>
<keyword evidence="1" id="KW-0812">Transmembrane</keyword>
<reference evidence="3" key="4">
    <citation type="journal article" date="2022" name="Res Sq">
        <title>Comparative Genomics Reveals Insights into the Divergent Evolution of Astigmatic Mites and Household Pest Adaptations.</title>
        <authorList>
            <person name="Xiong Q."/>
            <person name="Wan A.T.-Y."/>
            <person name="Liu X.-Y."/>
            <person name="Fung C.S.-H."/>
            <person name="Xiao X."/>
            <person name="Malainual N."/>
            <person name="Hou J."/>
            <person name="Wang L."/>
            <person name="Wang M."/>
            <person name="Yang K."/>
            <person name="Cui Y."/>
            <person name="Leung E."/>
            <person name="Nong W."/>
            <person name="Shin S.-K."/>
            <person name="Au S."/>
            <person name="Jeong K.Y."/>
            <person name="Chew F.T."/>
            <person name="Hui J."/>
            <person name="Leung T.F."/>
            <person name="Tungtrongchitr A."/>
            <person name="Zhong N."/>
            <person name="Liu Z."/>
            <person name="Tsui S."/>
        </authorList>
    </citation>
    <scope>NUCLEOTIDE SEQUENCE</scope>
    <source>
        <strain evidence="3">Derf</strain>
        <tissue evidence="3">Whole organism</tissue>
    </source>
</reference>
<dbReference type="Proteomes" id="UP000828236">
    <property type="component" value="Unassembled WGS sequence"/>
</dbReference>
<evidence type="ECO:0000313" key="4">
    <source>
        <dbReference type="Proteomes" id="UP000790347"/>
    </source>
</evidence>
<sequence length="164" mass="19114">MKPISVIMTILLVNLTIMIELNWTETMDNHTTMPMIWIHWSGCINSGQCYSECRLSGKQSGQCRTCDCDTCGHFKIMRCVCDRFIIPWSVYNDPEMDPVRNTTTTKKMYVQAVDDEYYTENRPEICEESRCIHICHIKGFQGGLCHICHCKDCLKLLRKQCHCF</sequence>
<evidence type="ECO:0000256" key="1">
    <source>
        <dbReference type="SAM" id="Phobius"/>
    </source>
</evidence>
<protein>
    <submittedName>
        <fullName evidence="3">Uncharacterized protein</fullName>
    </submittedName>
</protein>
<organism evidence="3 4">
    <name type="scientific">Dermatophagoides farinae</name>
    <name type="common">American house dust mite</name>
    <dbReference type="NCBI Taxonomy" id="6954"/>
    <lineage>
        <taxon>Eukaryota</taxon>
        <taxon>Metazoa</taxon>
        <taxon>Ecdysozoa</taxon>
        <taxon>Arthropoda</taxon>
        <taxon>Chelicerata</taxon>
        <taxon>Arachnida</taxon>
        <taxon>Acari</taxon>
        <taxon>Acariformes</taxon>
        <taxon>Sarcoptiformes</taxon>
        <taxon>Astigmata</taxon>
        <taxon>Psoroptidia</taxon>
        <taxon>Analgoidea</taxon>
        <taxon>Pyroglyphidae</taxon>
        <taxon>Dermatophagoidinae</taxon>
        <taxon>Dermatophagoides</taxon>
    </lineage>
</organism>
<reference evidence="2" key="2">
    <citation type="submission" date="2020-06" db="EMBL/GenBank/DDBJ databases">
        <authorList>
            <person name="Ji K."/>
            <person name="Li J."/>
        </authorList>
    </citation>
    <scope>NUCLEOTIDE SEQUENCE</scope>
    <source>
        <strain evidence="2">JKM2019</strain>
        <tissue evidence="2">Whole body</tissue>
    </source>
</reference>
<feature type="transmembrane region" description="Helical" evidence="1">
    <location>
        <begin position="6"/>
        <end position="23"/>
    </location>
</feature>
<comment type="caution">
    <text evidence="3">The sequence shown here is derived from an EMBL/GenBank/DDBJ whole genome shotgun (WGS) entry which is preliminary data.</text>
</comment>
<evidence type="ECO:0000313" key="3">
    <source>
        <dbReference type="EMBL" id="KAH9501514.1"/>
    </source>
</evidence>
<dbReference type="EMBL" id="SDOV01000008">
    <property type="protein sequence ID" value="KAH7638203.1"/>
    <property type="molecule type" value="Genomic_DNA"/>
</dbReference>
<gene>
    <name evidence="3" type="ORF">DERF_012355</name>
    <name evidence="2" type="ORF">HUG17_9308</name>
</gene>